<dbReference type="OrthoDB" id="4535590at2"/>
<proteinExistence type="predicted"/>
<evidence type="ECO:0000313" key="2">
    <source>
        <dbReference type="Proteomes" id="UP000278981"/>
    </source>
</evidence>
<dbReference type="Proteomes" id="UP000278981">
    <property type="component" value="Unassembled WGS sequence"/>
</dbReference>
<protein>
    <submittedName>
        <fullName evidence="1">Uncharacterized protein</fullName>
    </submittedName>
</protein>
<reference evidence="1 2" key="1">
    <citation type="submission" date="2018-04" db="EMBL/GenBank/DDBJ databases">
        <title>Micromonosporas from Atacama Desert.</title>
        <authorList>
            <person name="Carro L."/>
            <person name="Klenk H.-P."/>
            <person name="Goodfellow M."/>
        </authorList>
    </citation>
    <scope>NUCLEOTIDE SEQUENCE [LARGE SCALE GENOMIC DNA]</scope>
    <source>
        <strain evidence="1 2">LB19</strain>
    </source>
</reference>
<organism evidence="1 2">
    <name type="scientific">Micromonospora ureilytica</name>
    <dbReference type="NCBI Taxonomy" id="709868"/>
    <lineage>
        <taxon>Bacteria</taxon>
        <taxon>Bacillati</taxon>
        <taxon>Actinomycetota</taxon>
        <taxon>Actinomycetes</taxon>
        <taxon>Micromonosporales</taxon>
        <taxon>Micromonosporaceae</taxon>
        <taxon>Micromonospora</taxon>
    </lineage>
</organism>
<dbReference type="RefSeq" id="WP_124819389.1">
    <property type="nucleotide sequence ID" value="NZ_QDGB01000233.1"/>
</dbReference>
<name>A0A3N9XW04_9ACTN</name>
<sequence length="214" mass="24149">MENELTTALAGVRDAFARYPRRAVLDGCPHCEGSVLVDEHDLFALTISLGNTVGSRADVKALLPVLLERLLGSDELEPVIVLGKLPYEEWRTWPRVEQEAVDAYLDAVWRALLADRPSRLGSFTDPTDFLDAAHAAGERVERFLDVWDATLTPSADRHLAELVSRLNFTSQKPSALGDWLRRAATRDRLHRAWERDYDSPWADDLARAYDLLRV</sequence>
<evidence type="ECO:0000313" key="1">
    <source>
        <dbReference type="EMBL" id="RQX17040.1"/>
    </source>
</evidence>
<comment type="caution">
    <text evidence="1">The sequence shown here is derived from an EMBL/GenBank/DDBJ whole genome shotgun (WGS) entry which is preliminary data.</text>
</comment>
<gene>
    <name evidence="1" type="ORF">DDE19_12860</name>
</gene>
<accession>A0A3N9XW04</accession>
<dbReference type="EMBL" id="QDGB01000233">
    <property type="protein sequence ID" value="RQX17040.1"/>
    <property type="molecule type" value="Genomic_DNA"/>
</dbReference>
<dbReference type="AlphaFoldDB" id="A0A3N9XW04"/>